<dbReference type="Gramene" id="C.cajan_40676.t">
    <property type="protein sequence ID" value="C.cajan_40676.t.cds1"/>
    <property type="gene ID" value="C.cajan_40676"/>
</dbReference>
<dbReference type="Pfam" id="PF10536">
    <property type="entry name" value="PMD"/>
    <property type="match status" value="1"/>
</dbReference>
<dbReference type="EMBL" id="KQ484543">
    <property type="protein sequence ID" value="KYP34663.1"/>
    <property type="molecule type" value="Genomic_DNA"/>
</dbReference>
<reference evidence="2" key="1">
    <citation type="journal article" date="2012" name="Nat. Biotechnol.">
        <title>Draft genome sequence of pigeonpea (Cajanus cajan), an orphan legume crop of resource-poor farmers.</title>
        <authorList>
            <person name="Varshney R.K."/>
            <person name="Chen W."/>
            <person name="Li Y."/>
            <person name="Bharti A.K."/>
            <person name="Saxena R.K."/>
            <person name="Schlueter J.A."/>
            <person name="Donoghue M.T."/>
            <person name="Azam S."/>
            <person name="Fan G."/>
            <person name="Whaley A.M."/>
            <person name="Farmer A.D."/>
            <person name="Sheridan J."/>
            <person name="Iwata A."/>
            <person name="Tuteja R."/>
            <person name="Penmetsa R.V."/>
            <person name="Wu W."/>
            <person name="Upadhyaya H.D."/>
            <person name="Yang S.P."/>
            <person name="Shah T."/>
            <person name="Saxena K.B."/>
            <person name="Michael T."/>
            <person name="McCombie W.R."/>
            <person name="Yang B."/>
            <person name="Zhang G."/>
            <person name="Yang H."/>
            <person name="Wang J."/>
            <person name="Spillane C."/>
            <person name="Cook D.R."/>
            <person name="May G.D."/>
            <person name="Xu X."/>
            <person name="Jackson S.A."/>
        </authorList>
    </citation>
    <scope>NUCLEOTIDE SEQUENCE [LARGE SCALE GENOMIC DNA]</scope>
</reference>
<feature type="domain" description="Aminotransferase-like plant mobile" evidence="1">
    <location>
        <begin position="31"/>
        <end position="192"/>
    </location>
</feature>
<name>A0A151QWN7_CAJCA</name>
<accession>A0A151QWN7</accession>
<protein>
    <recommendedName>
        <fullName evidence="1">Aminotransferase-like plant mobile domain-containing protein</fullName>
    </recommendedName>
</protein>
<proteinExistence type="predicted"/>
<sequence length="206" mass="23868">MFQGFPPLKDKHIQWLERIEALRQSIWKEAGIFDFVQLSKYDLNVFNPQMLLSAVFFWNKETHAFKFPCGIVCPTLLDIVAITGLKPLGDRYLPNILEEEIPMTETLIFWDKKTYFAFVSAHHGEEGTPVTDFEHIAFLLYWLSACVFCTPSLQVPKYYYTLAQALHLKKKICLSKLLLASFYNCLDEAFKSLFRETGPRNLTGLL</sequence>
<evidence type="ECO:0000313" key="3">
    <source>
        <dbReference type="Proteomes" id="UP000075243"/>
    </source>
</evidence>
<keyword evidence="3" id="KW-1185">Reference proteome</keyword>
<gene>
    <name evidence="2" type="ORF">KK1_044361</name>
</gene>
<organism evidence="2 3">
    <name type="scientific">Cajanus cajan</name>
    <name type="common">Pigeon pea</name>
    <name type="synonym">Cajanus indicus</name>
    <dbReference type="NCBI Taxonomy" id="3821"/>
    <lineage>
        <taxon>Eukaryota</taxon>
        <taxon>Viridiplantae</taxon>
        <taxon>Streptophyta</taxon>
        <taxon>Embryophyta</taxon>
        <taxon>Tracheophyta</taxon>
        <taxon>Spermatophyta</taxon>
        <taxon>Magnoliopsida</taxon>
        <taxon>eudicotyledons</taxon>
        <taxon>Gunneridae</taxon>
        <taxon>Pentapetalae</taxon>
        <taxon>rosids</taxon>
        <taxon>fabids</taxon>
        <taxon>Fabales</taxon>
        <taxon>Fabaceae</taxon>
        <taxon>Papilionoideae</taxon>
        <taxon>50 kb inversion clade</taxon>
        <taxon>NPAAA clade</taxon>
        <taxon>indigoferoid/millettioid clade</taxon>
        <taxon>Phaseoleae</taxon>
        <taxon>Cajanus</taxon>
    </lineage>
</organism>
<dbReference type="PANTHER" id="PTHR46033:SF8">
    <property type="entry name" value="PROTEIN MAINTENANCE OF MERISTEMS-LIKE"/>
    <property type="match status" value="1"/>
</dbReference>
<dbReference type="InterPro" id="IPR019557">
    <property type="entry name" value="AminoTfrase-like_pln_mobile"/>
</dbReference>
<dbReference type="Proteomes" id="UP000075243">
    <property type="component" value="Unassembled WGS sequence"/>
</dbReference>
<dbReference type="PANTHER" id="PTHR46033">
    <property type="entry name" value="PROTEIN MAIN-LIKE 2"/>
    <property type="match status" value="1"/>
</dbReference>
<dbReference type="STRING" id="3821.A0A151QWN7"/>
<dbReference type="GO" id="GO:0010073">
    <property type="term" value="P:meristem maintenance"/>
    <property type="evidence" value="ECO:0007669"/>
    <property type="project" value="InterPro"/>
</dbReference>
<evidence type="ECO:0000313" key="2">
    <source>
        <dbReference type="EMBL" id="KYP34663.1"/>
    </source>
</evidence>
<dbReference type="InterPro" id="IPR044824">
    <property type="entry name" value="MAIN-like"/>
</dbReference>
<evidence type="ECO:0000259" key="1">
    <source>
        <dbReference type="Pfam" id="PF10536"/>
    </source>
</evidence>
<dbReference type="AlphaFoldDB" id="A0A151QWN7"/>